<reference evidence="10 11" key="1">
    <citation type="journal article" date="2009" name="Science">
        <title>Green evolution and dynamic adaptations revealed by genomes of the marine picoeukaryotes Micromonas.</title>
        <authorList>
            <person name="Worden A.Z."/>
            <person name="Lee J.H."/>
            <person name="Mock T."/>
            <person name="Rouze P."/>
            <person name="Simmons M.P."/>
            <person name="Aerts A.L."/>
            <person name="Allen A.E."/>
            <person name="Cuvelier M.L."/>
            <person name="Derelle E."/>
            <person name="Everett M.V."/>
            <person name="Foulon E."/>
            <person name="Grimwood J."/>
            <person name="Gundlach H."/>
            <person name="Henrissat B."/>
            <person name="Napoli C."/>
            <person name="McDonald S.M."/>
            <person name="Parker M.S."/>
            <person name="Rombauts S."/>
            <person name="Salamov A."/>
            <person name="Von Dassow P."/>
            <person name="Badger J.H."/>
            <person name="Coutinho P.M."/>
            <person name="Demir E."/>
            <person name="Dubchak I."/>
            <person name="Gentemann C."/>
            <person name="Eikrem W."/>
            <person name="Gready J.E."/>
            <person name="John U."/>
            <person name="Lanier W."/>
            <person name="Lindquist E.A."/>
            <person name="Lucas S."/>
            <person name="Mayer K.F."/>
            <person name="Moreau H."/>
            <person name="Not F."/>
            <person name="Otillar R."/>
            <person name="Panaud O."/>
            <person name="Pangilinan J."/>
            <person name="Paulsen I."/>
            <person name="Piegu B."/>
            <person name="Poliakov A."/>
            <person name="Robbens S."/>
            <person name="Schmutz J."/>
            <person name="Toulza E."/>
            <person name="Wyss T."/>
            <person name="Zelensky A."/>
            <person name="Zhou K."/>
            <person name="Armbrust E.V."/>
            <person name="Bhattacharya D."/>
            <person name="Goodenough U.W."/>
            <person name="Van de Peer Y."/>
            <person name="Grigoriev I.V."/>
        </authorList>
    </citation>
    <scope>NUCLEOTIDE SEQUENCE [LARGE SCALE GENOMIC DNA]</scope>
    <source>
        <strain evidence="10 11">CCMP1545</strain>
    </source>
</reference>
<evidence type="ECO:0000313" key="11">
    <source>
        <dbReference type="Proteomes" id="UP000001876"/>
    </source>
</evidence>
<dbReference type="GO" id="GO:0005634">
    <property type="term" value="C:nucleus"/>
    <property type="evidence" value="ECO:0007669"/>
    <property type="project" value="TreeGrafter"/>
</dbReference>
<dbReference type="Gene3D" id="3.30.200.20">
    <property type="entry name" value="Phosphorylase Kinase, domain 1"/>
    <property type="match status" value="1"/>
</dbReference>
<keyword evidence="2 8" id="KW-0723">Serine/threonine-protein kinase</keyword>
<evidence type="ECO:0000256" key="4">
    <source>
        <dbReference type="ARBA" id="ARBA00022741"/>
    </source>
</evidence>
<evidence type="ECO:0000256" key="5">
    <source>
        <dbReference type="ARBA" id="ARBA00022777"/>
    </source>
</evidence>
<dbReference type="SMART" id="SM00220">
    <property type="entry name" value="S_TKc"/>
    <property type="match status" value="1"/>
</dbReference>
<dbReference type="SUPFAM" id="SSF56112">
    <property type="entry name" value="Protein kinase-like (PK-like)"/>
    <property type="match status" value="1"/>
</dbReference>
<sequence length="405" mass="44600">MADKAAADIKALNLRDRSEDSERRDEAYEALRIEGDPNEAGHVVTTGRPGASDGRTISYETKRVVGNGSFGVVFQAACVETGECVAIKKVLQDKRFKNRELQIMKVLDHPNVVALKHCYYSTNEKEEVYLNLVLEYVPDTVYRLSKQYIKAAQRMPGLYVKLYTYQMARALANIHSGGVCHRDIKPQNLLVDGETHVLKLCDFGSAKILVRTEPNISYICSRYYRAPELIFGATDYTTAIDIWSLGCVMAELLLGTPLFPGESGVDQLVEIIKVLGTPTREEIHAMNPNYTEFKFPQIKAHPWSKVFHKRLPPEALDLISHLLAYAPETRYTGLEACCHAYFDELRDPATRLPNGGPLPPLFDFSAEELATCTPEMVRKLLPPHVAGGVGGGGVGGGGGGGGGKD</sequence>
<dbReference type="EMBL" id="GG663752">
    <property type="protein sequence ID" value="EEH51110.1"/>
    <property type="molecule type" value="Genomic_DNA"/>
</dbReference>
<dbReference type="Gene3D" id="1.10.510.10">
    <property type="entry name" value="Transferase(Phosphotransferase) domain 1"/>
    <property type="match status" value="1"/>
</dbReference>
<accession>C1N9Q6</accession>
<dbReference type="PANTHER" id="PTHR24057">
    <property type="entry name" value="GLYCOGEN SYNTHASE KINASE-3 ALPHA"/>
    <property type="match status" value="1"/>
</dbReference>
<evidence type="ECO:0000256" key="1">
    <source>
        <dbReference type="ARBA" id="ARBA00005527"/>
    </source>
</evidence>
<dbReference type="OrthoDB" id="272141at2759"/>
<dbReference type="GO" id="GO:0007165">
    <property type="term" value="P:signal transduction"/>
    <property type="evidence" value="ECO:0007669"/>
    <property type="project" value="TreeGrafter"/>
</dbReference>
<keyword evidence="6 7" id="KW-0067">ATP-binding</keyword>
<dbReference type="CDD" id="cd14137">
    <property type="entry name" value="STKc_GSK3"/>
    <property type="match status" value="1"/>
</dbReference>
<dbReference type="FunFam" id="1.10.510.10:FF:000082">
    <property type="entry name" value="Shaggy-related protein kinase kappa"/>
    <property type="match status" value="1"/>
</dbReference>
<dbReference type="InterPro" id="IPR039192">
    <property type="entry name" value="STKc_GSK3"/>
</dbReference>
<keyword evidence="4 7" id="KW-0547">Nucleotide-binding</keyword>
<dbReference type="GO" id="GO:0005737">
    <property type="term" value="C:cytoplasm"/>
    <property type="evidence" value="ECO:0007669"/>
    <property type="project" value="TreeGrafter"/>
</dbReference>
<dbReference type="InterPro" id="IPR050591">
    <property type="entry name" value="GSK-3"/>
</dbReference>
<keyword evidence="5 10" id="KW-0418">Kinase</keyword>
<proteinExistence type="inferred from homology"/>
<dbReference type="InterPro" id="IPR011009">
    <property type="entry name" value="Kinase-like_dom_sf"/>
</dbReference>
<dbReference type="GeneID" id="9690217"/>
<dbReference type="OMA" id="GNQPMDY"/>
<dbReference type="PROSITE" id="PS00108">
    <property type="entry name" value="PROTEIN_KINASE_ST"/>
    <property type="match status" value="1"/>
</dbReference>
<dbReference type="PANTHER" id="PTHR24057:SF0">
    <property type="entry name" value="PROTEIN KINASE SHAGGY-RELATED"/>
    <property type="match status" value="1"/>
</dbReference>
<evidence type="ECO:0000259" key="9">
    <source>
        <dbReference type="PROSITE" id="PS50011"/>
    </source>
</evidence>
<organism evidence="11">
    <name type="scientific">Micromonas pusilla (strain CCMP1545)</name>
    <name type="common">Picoplanktonic green alga</name>
    <dbReference type="NCBI Taxonomy" id="564608"/>
    <lineage>
        <taxon>Eukaryota</taxon>
        <taxon>Viridiplantae</taxon>
        <taxon>Chlorophyta</taxon>
        <taxon>Mamiellophyceae</taxon>
        <taxon>Mamiellales</taxon>
        <taxon>Mamiellaceae</taxon>
        <taxon>Micromonas</taxon>
    </lineage>
</organism>
<dbReference type="InterPro" id="IPR017441">
    <property type="entry name" value="Protein_kinase_ATP_BS"/>
</dbReference>
<dbReference type="KEGG" id="mpp:MICPUCDRAFT_30445"/>
<evidence type="ECO:0000256" key="3">
    <source>
        <dbReference type="ARBA" id="ARBA00022679"/>
    </source>
</evidence>
<dbReference type="PROSITE" id="PS50011">
    <property type="entry name" value="PROTEIN_KINASE_DOM"/>
    <property type="match status" value="1"/>
</dbReference>
<dbReference type="STRING" id="564608.C1N9Q6"/>
<gene>
    <name evidence="10" type="primary">GSK3</name>
    <name evidence="10" type="ORF">MICPUCDRAFT_30445</name>
</gene>
<feature type="binding site" evidence="7">
    <location>
        <position position="89"/>
    </location>
    <ligand>
        <name>ATP</name>
        <dbReference type="ChEBI" id="CHEBI:30616"/>
    </ligand>
</feature>
<dbReference type="Proteomes" id="UP000001876">
    <property type="component" value="Unassembled WGS sequence"/>
</dbReference>
<evidence type="ECO:0000256" key="8">
    <source>
        <dbReference type="RuleBase" id="RU000304"/>
    </source>
</evidence>
<protein>
    <submittedName>
        <fullName evidence="10">Glycogen synthase kinase 3</fullName>
    </submittedName>
</protein>
<feature type="domain" description="Protein kinase" evidence="9">
    <location>
        <begin position="59"/>
        <end position="342"/>
    </location>
</feature>
<evidence type="ECO:0000256" key="6">
    <source>
        <dbReference type="ARBA" id="ARBA00022840"/>
    </source>
</evidence>
<dbReference type="InterPro" id="IPR008271">
    <property type="entry name" value="Ser/Thr_kinase_AS"/>
</dbReference>
<dbReference type="InterPro" id="IPR000719">
    <property type="entry name" value="Prot_kinase_dom"/>
</dbReference>
<evidence type="ECO:0000256" key="7">
    <source>
        <dbReference type="PROSITE-ProRule" id="PRU10141"/>
    </source>
</evidence>
<dbReference type="Pfam" id="PF00069">
    <property type="entry name" value="Pkinase"/>
    <property type="match status" value="1"/>
</dbReference>
<dbReference type="GO" id="GO:0005524">
    <property type="term" value="F:ATP binding"/>
    <property type="evidence" value="ECO:0007669"/>
    <property type="project" value="UniProtKB-UniRule"/>
</dbReference>
<dbReference type="AlphaFoldDB" id="C1N9Q6"/>
<dbReference type="GO" id="GO:0004674">
    <property type="term" value="F:protein serine/threonine kinase activity"/>
    <property type="evidence" value="ECO:0007669"/>
    <property type="project" value="UniProtKB-KW"/>
</dbReference>
<dbReference type="eggNOG" id="KOG0658">
    <property type="taxonomic scope" value="Eukaryota"/>
</dbReference>
<dbReference type="FunFam" id="3.30.200.20:FF:000009">
    <property type="entry name" value="Glycogen synthase kinase-3 beta"/>
    <property type="match status" value="1"/>
</dbReference>
<dbReference type="PROSITE" id="PS00107">
    <property type="entry name" value="PROTEIN_KINASE_ATP"/>
    <property type="match status" value="1"/>
</dbReference>
<dbReference type="GO" id="GO:0030154">
    <property type="term" value="P:cell differentiation"/>
    <property type="evidence" value="ECO:0007669"/>
    <property type="project" value="TreeGrafter"/>
</dbReference>
<comment type="similarity">
    <text evidence="1">Belongs to the protein kinase superfamily. CMGC Ser/Thr protein kinase family. GSK-3 subfamily.</text>
</comment>
<evidence type="ECO:0000256" key="2">
    <source>
        <dbReference type="ARBA" id="ARBA00022527"/>
    </source>
</evidence>
<dbReference type="RefSeq" id="XP_003064776.1">
    <property type="nucleotide sequence ID" value="XM_003064730.1"/>
</dbReference>
<name>C1N9Q6_MICPC</name>
<keyword evidence="11" id="KW-1185">Reference proteome</keyword>
<evidence type="ECO:0000313" key="10">
    <source>
        <dbReference type="EMBL" id="EEH51110.1"/>
    </source>
</evidence>
<keyword evidence="3" id="KW-0808">Transferase</keyword>